<dbReference type="EMBL" id="JADCSA010000005">
    <property type="protein sequence ID" value="MBE7324236.1"/>
    <property type="molecule type" value="Genomic_DNA"/>
</dbReference>
<dbReference type="Pfam" id="PF06245">
    <property type="entry name" value="DUF1015"/>
    <property type="match status" value="1"/>
</dbReference>
<sequence length="382" mass="42245">MHVHGLEAPQVEIPASPTRPVELRPFRGVRLSPQKVANPATARAFSRPYRDVARRLVRWQEEGYVDLDVTPALYLHEYTVHGMTIRGLVGGLELSTRAEPGDARTVFAHEAIHPDQADELAERMEEMGINPAPIILVHHGPQAVRDVQERVMALAPDQDYVDRAGQHHRLWRITEDAHLAAINGALAQARLMIADGHHRYAAYLRLQQQHPGTPWDRGLTMVVDQDDTPFFLGAIHRTFPGLTFDLFAEAAATAGVPPRVVDESSALQALHPGTVVVTDGTRWMTVEVPDPEEVSAVEHLHHTLLRRVASDDVVHHHSVEDALAAAHDTEVAVLLPAPDYSLLDRAMDRGHLLPEKATSFQPKPSLGVLMRSVDSELMAPPQ</sequence>
<name>A0ABR9RRP8_9ACTN</name>
<proteinExistence type="predicted"/>
<dbReference type="RefSeq" id="WP_193637582.1">
    <property type="nucleotide sequence ID" value="NZ_JADCSA010000005.1"/>
</dbReference>
<dbReference type="PANTHER" id="PTHR36454:SF1">
    <property type="entry name" value="DUF1015 DOMAIN-CONTAINING PROTEIN"/>
    <property type="match status" value="1"/>
</dbReference>
<gene>
    <name evidence="1" type="ORF">IEQ44_06190</name>
</gene>
<keyword evidence="2" id="KW-1185">Reference proteome</keyword>
<accession>A0ABR9RRP8</accession>
<protein>
    <submittedName>
        <fullName evidence="1">DUF1015 family protein</fullName>
    </submittedName>
</protein>
<dbReference type="PANTHER" id="PTHR36454">
    <property type="entry name" value="LMO2823 PROTEIN"/>
    <property type="match status" value="1"/>
</dbReference>
<dbReference type="Proteomes" id="UP000756387">
    <property type="component" value="Unassembled WGS sequence"/>
</dbReference>
<comment type="caution">
    <text evidence="1">The sequence shown here is derived from an EMBL/GenBank/DDBJ whole genome shotgun (WGS) entry which is preliminary data.</text>
</comment>
<reference evidence="1 2" key="1">
    <citation type="submission" date="2020-10" db="EMBL/GenBank/DDBJ databases">
        <title>Nocardioides sp. isolated from sludge.</title>
        <authorList>
            <person name="Zhang X."/>
        </authorList>
    </citation>
    <scope>NUCLEOTIDE SEQUENCE [LARGE SCALE GENOMIC DNA]</scope>
    <source>
        <strain evidence="1 2">Y6</strain>
    </source>
</reference>
<evidence type="ECO:0000313" key="2">
    <source>
        <dbReference type="Proteomes" id="UP000756387"/>
    </source>
</evidence>
<organism evidence="1 2">
    <name type="scientific">Nocardioides malaquae</name>
    <dbReference type="NCBI Taxonomy" id="2773426"/>
    <lineage>
        <taxon>Bacteria</taxon>
        <taxon>Bacillati</taxon>
        <taxon>Actinomycetota</taxon>
        <taxon>Actinomycetes</taxon>
        <taxon>Propionibacteriales</taxon>
        <taxon>Nocardioidaceae</taxon>
        <taxon>Nocardioides</taxon>
    </lineage>
</organism>
<evidence type="ECO:0000313" key="1">
    <source>
        <dbReference type="EMBL" id="MBE7324236.1"/>
    </source>
</evidence>
<dbReference type="InterPro" id="IPR008323">
    <property type="entry name" value="UCP033563"/>
</dbReference>